<feature type="transmembrane region" description="Helical" evidence="2">
    <location>
        <begin position="239"/>
        <end position="257"/>
    </location>
</feature>
<name>A0A9P5SSF0_9FUNG</name>
<evidence type="ECO:0000313" key="3">
    <source>
        <dbReference type="EMBL" id="KAF9335009.1"/>
    </source>
</evidence>
<dbReference type="PANTHER" id="PTHR34391:SF1">
    <property type="entry name" value="UPF0658 GOLGI APPARATUS MEMBRANE PROTEIN C1952.10C-RELATED"/>
    <property type="match status" value="1"/>
</dbReference>
<keyword evidence="2" id="KW-0472">Membrane</keyword>
<evidence type="ECO:0000256" key="2">
    <source>
        <dbReference type="SAM" id="Phobius"/>
    </source>
</evidence>
<feature type="transmembrane region" description="Helical" evidence="2">
    <location>
        <begin position="169"/>
        <end position="192"/>
    </location>
</feature>
<sequence>MVTKRLTPKGAWPKATLLLVTLQAVIALALEALVLREHMLRIFREKPIGNALSTPNIIYPILYLLGIVCLFALCIDAMLCQNQIQVVAFTFFNFLCFAYGIIQTIDDWQDVEPSKALMAYNIAISVTMGVGSFFLVVAAWKLAAVFGWEMYRFLGADLKMRRMHKAYEILITLLKFDVFFFVAFAIQLFTLVDTTDKMVLATINGRDLSRQQVLLGLGIPASIILLALAFFGVMKEKKFVTIFVMLCLIAVEPYFIYQIVYIHLPEHEDRFENSMKYLTFFIAVTMVLVLITLFFMVYCFRNFGRGLMISTKSKRKSTVKRPFEIDEDVTEAEPSIPDHSHMDDGAKQSLMAYPTLKKIQETYKDQPTAPNNSPPHSKHHDHGHNERTYNDKMEIE</sequence>
<keyword evidence="2" id="KW-0812">Transmembrane</keyword>
<feature type="transmembrane region" description="Helical" evidence="2">
    <location>
        <begin position="56"/>
        <end position="79"/>
    </location>
</feature>
<dbReference type="EMBL" id="JAAAUY010000120">
    <property type="protein sequence ID" value="KAF9335009.1"/>
    <property type="molecule type" value="Genomic_DNA"/>
</dbReference>
<proteinExistence type="predicted"/>
<dbReference type="PANTHER" id="PTHR34391">
    <property type="entry name" value="UPF0658 GOLGI APPARATUS MEMBRANE PROTEIN C1952.10C-RELATED"/>
    <property type="match status" value="1"/>
</dbReference>
<dbReference type="InterPro" id="IPR040410">
    <property type="entry name" value="UPF0658_Golgi"/>
</dbReference>
<comment type="caution">
    <text evidence="3">The sequence shown here is derived from an EMBL/GenBank/DDBJ whole genome shotgun (WGS) entry which is preliminary data.</text>
</comment>
<evidence type="ECO:0000313" key="4">
    <source>
        <dbReference type="Proteomes" id="UP000696485"/>
    </source>
</evidence>
<evidence type="ECO:0000256" key="1">
    <source>
        <dbReference type="SAM" id="MobiDB-lite"/>
    </source>
</evidence>
<feature type="compositionally biased region" description="Basic and acidic residues" evidence="1">
    <location>
        <begin position="383"/>
        <end position="396"/>
    </location>
</feature>
<keyword evidence="2" id="KW-1133">Transmembrane helix</keyword>
<dbReference type="AlphaFoldDB" id="A0A9P5SSF0"/>
<feature type="region of interest" description="Disordered" evidence="1">
    <location>
        <begin position="361"/>
        <end position="396"/>
    </location>
</feature>
<dbReference type="GO" id="GO:0005794">
    <property type="term" value="C:Golgi apparatus"/>
    <property type="evidence" value="ECO:0007669"/>
    <property type="project" value="TreeGrafter"/>
</dbReference>
<keyword evidence="4" id="KW-1185">Reference proteome</keyword>
<accession>A0A9P5SSF0</accession>
<organism evidence="3 4">
    <name type="scientific">Podila minutissima</name>
    <dbReference type="NCBI Taxonomy" id="64525"/>
    <lineage>
        <taxon>Eukaryota</taxon>
        <taxon>Fungi</taxon>
        <taxon>Fungi incertae sedis</taxon>
        <taxon>Mucoromycota</taxon>
        <taxon>Mortierellomycotina</taxon>
        <taxon>Mortierellomycetes</taxon>
        <taxon>Mortierellales</taxon>
        <taxon>Mortierellaceae</taxon>
        <taxon>Podila</taxon>
    </lineage>
</organism>
<dbReference type="Proteomes" id="UP000696485">
    <property type="component" value="Unassembled WGS sequence"/>
</dbReference>
<feature type="transmembrane region" description="Helical" evidence="2">
    <location>
        <begin position="122"/>
        <end position="148"/>
    </location>
</feature>
<feature type="transmembrane region" description="Helical" evidence="2">
    <location>
        <begin position="277"/>
        <end position="300"/>
    </location>
</feature>
<reference evidence="3" key="1">
    <citation type="journal article" date="2020" name="Fungal Divers.">
        <title>Resolving the Mortierellaceae phylogeny through synthesis of multi-gene phylogenetics and phylogenomics.</title>
        <authorList>
            <person name="Vandepol N."/>
            <person name="Liber J."/>
            <person name="Desiro A."/>
            <person name="Na H."/>
            <person name="Kennedy M."/>
            <person name="Barry K."/>
            <person name="Grigoriev I.V."/>
            <person name="Miller A.N."/>
            <person name="O'Donnell K."/>
            <person name="Stajich J.E."/>
            <person name="Bonito G."/>
        </authorList>
    </citation>
    <scope>NUCLEOTIDE SEQUENCE</scope>
    <source>
        <strain evidence="3">NVP1</strain>
    </source>
</reference>
<gene>
    <name evidence="3" type="ORF">BG006_001096</name>
</gene>
<protein>
    <submittedName>
        <fullName evidence="3">Uncharacterized protein</fullName>
    </submittedName>
</protein>
<feature type="transmembrane region" description="Helical" evidence="2">
    <location>
        <begin position="86"/>
        <end position="102"/>
    </location>
</feature>
<feature type="transmembrane region" description="Helical" evidence="2">
    <location>
        <begin position="212"/>
        <end position="232"/>
    </location>
</feature>